<dbReference type="AlphaFoldDB" id="A0AAV2Q579"/>
<dbReference type="Pfam" id="PF15165">
    <property type="entry name" value="REC114-like"/>
    <property type="match status" value="1"/>
</dbReference>
<dbReference type="InterPro" id="IPR029168">
    <property type="entry name" value="REC114L"/>
</dbReference>
<organism evidence="2 3">
    <name type="scientific">Meganyctiphanes norvegica</name>
    <name type="common">Northern krill</name>
    <name type="synonym">Thysanopoda norvegica</name>
    <dbReference type="NCBI Taxonomy" id="48144"/>
    <lineage>
        <taxon>Eukaryota</taxon>
        <taxon>Metazoa</taxon>
        <taxon>Ecdysozoa</taxon>
        <taxon>Arthropoda</taxon>
        <taxon>Crustacea</taxon>
        <taxon>Multicrustacea</taxon>
        <taxon>Malacostraca</taxon>
        <taxon>Eumalacostraca</taxon>
        <taxon>Eucarida</taxon>
        <taxon>Euphausiacea</taxon>
        <taxon>Euphausiidae</taxon>
        <taxon>Meganyctiphanes</taxon>
    </lineage>
</organism>
<comment type="caution">
    <text evidence="2">The sequence shown here is derived from an EMBL/GenBank/DDBJ whole genome shotgun (WGS) entry which is preliminary data.</text>
</comment>
<evidence type="ECO:0000256" key="1">
    <source>
        <dbReference type="SAM" id="MobiDB-lite"/>
    </source>
</evidence>
<feature type="non-terminal residue" evidence="2">
    <location>
        <position position="126"/>
    </location>
</feature>
<dbReference type="EMBL" id="CAXKWB010003134">
    <property type="protein sequence ID" value="CAL4068417.1"/>
    <property type="molecule type" value="Genomic_DNA"/>
</dbReference>
<name>A0AAV2Q579_MEGNR</name>
<dbReference type="Proteomes" id="UP001497623">
    <property type="component" value="Unassembled WGS sequence"/>
</dbReference>
<dbReference type="PANTHER" id="PTHR34921">
    <property type="entry name" value="MEIOTIC RECOMBINATION PROTEIN REC114"/>
    <property type="match status" value="1"/>
</dbReference>
<proteinExistence type="predicted"/>
<gene>
    <name evidence="2" type="ORF">MNOR_LOCUS7219</name>
</gene>
<accession>A0AAV2Q579</accession>
<sequence>NVHSRDWNTLESSNNQRITLTITKSGQLTLRLDKTILEYCNLMSSESFNIMSRNSTLLVVASSQNLPRKWRVQFNVNSGEEDCASCARFINMFRMSAQDQLLGTSSDETMPSNTHAHIPGPPNQQC</sequence>
<reference evidence="2 3" key="1">
    <citation type="submission" date="2024-05" db="EMBL/GenBank/DDBJ databases">
        <authorList>
            <person name="Wallberg A."/>
        </authorList>
    </citation>
    <scope>NUCLEOTIDE SEQUENCE [LARGE SCALE GENOMIC DNA]</scope>
</reference>
<keyword evidence="3" id="KW-1185">Reference proteome</keyword>
<dbReference type="PANTHER" id="PTHR34921:SF1">
    <property type="entry name" value="MEIOTIC RECOMBINATION PROTEIN REC114"/>
    <property type="match status" value="1"/>
</dbReference>
<evidence type="ECO:0000313" key="2">
    <source>
        <dbReference type="EMBL" id="CAL4068417.1"/>
    </source>
</evidence>
<feature type="non-terminal residue" evidence="2">
    <location>
        <position position="1"/>
    </location>
</feature>
<evidence type="ECO:0000313" key="3">
    <source>
        <dbReference type="Proteomes" id="UP001497623"/>
    </source>
</evidence>
<feature type="region of interest" description="Disordered" evidence="1">
    <location>
        <begin position="101"/>
        <end position="126"/>
    </location>
</feature>
<feature type="compositionally biased region" description="Polar residues" evidence="1">
    <location>
        <begin position="101"/>
        <end position="115"/>
    </location>
</feature>
<protein>
    <submittedName>
        <fullName evidence="2">Uncharacterized protein</fullName>
    </submittedName>
</protein>